<evidence type="ECO:0000313" key="3">
    <source>
        <dbReference type="Proteomes" id="UP000249056"/>
    </source>
</evidence>
<dbReference type="InterPro" id="IPR053137">
    <property type="entry name" value="NLR-like"/>
</dbReference>
<proteinExistence type="predicted"/>
<comment type="caution">
    <text evidence="2">The sequence shown here is derived from an EMBL/GenBank/DDBJ whole genome shotgun (WGS) entry which is preliminary data.</text>
</comment>
<dbReference type="GO" id="GO:0009116">
    <property type="term" value="P:nucleoside metabolic process"/>
    <property type="evidence" value="ECO:0007669"/>
    <property type="project" value="InterPro"/>
</dbReference>
<dbReference type="PANTHER" id="PTHR46082">
    <property type="entry name" value="ATP/GTP-BINDING PROTEIN-RELATED"/>
    <property type="match status" value="1"/>
</dbReference>
<name>A0A395IX05_9HELO</name>
<dbReference type="Gene3D" id="3.40.50.1580">
    <property type="entry name" value="Nucleoside phosphorylase domain"/>
    <property type="match status" value="1"/>
</dbReference>
<evidence type="ECO:0008006" key="4">
    <source>
        <dbReference type="Google" id="ProtNLM"/>
    </source>
</evidence>
<sequence length="175" mass="19168">MAETSRLFKHNDYSVGLIYVLPETELVVVRAMLDEVHPVLPPADPKDTNVYCLGRIGSHNIVIACLPAESTGKASAAIVAKDMLRSFKAIRYGLVVGIGGGAPYFGDPDKDEAAERHPEDSDTENEEAEDTRDIRLGDIVTSLHSKSAEAVVQYDFRKSLQGGEFLQTWILNKPP</sequence>
<feature type="compositionally biased region" description="Acidic residues" evidence="1">
    <location>
        <begin position="121"/>
        <end position="130"/>
    </location>
</feature>
<dbReference type="OrthoDB" id="20872at2759"/>
<protein>
    <recommendedName>
        <fullName evidence="4">Nucleoside phosphorylase domain-containing protein</fullName>
    </recommendedName>
</protein>
<dbReference type="Proteomes" id="UP000249056">
    <property type="component" value="Unassembled WGS sequence"/>
</dbReference>
<keyword evidence="3" id="KW-1185">Reference proteome</keyword>
<dbReference type="SUPFAM" id="SSF53167">
    <property type="entry name" value="Purine and uridine phosphorylases"/>
    <property type="match status" value="1"/>
</dbReference>
<reference evidence="2 3" key="1">
    <citation type="submission" date="2018-06" db="EMBL/GenBank/DDBJ databases">
        <title>Genome Sequence of the Brown Rot Fungal Pathogen Monilinia fructigena.</title>
        <authorList>
            <person name="Landi L."/>
            <person name="De Miccolis Angelini R.M."/>
            <person name="Pollastro S."/>
            <person name="Abate D."/>
            <person name="Faretra F."/>
            <person name="Romanazzi G."/>
        </authorList>
    </citation>
    <scope>NUCLEOTIDE SEQUENCE [LARGE SCALE GENOMIC DNA]</scope>
    <source>
        <strain evidence="2 3">Mfrg269</strain>
    </source>
</reference>
<feature type="compositionally biased region" description="Basic and acidic residues" evidence="1">
    <location>
        <begin position="107"/>
        <end position="120"/>
    </location>
</feature>
<feature type="region of interest" description="Disordered" evidence="1">
    <location>
        <begin position="106"/>
        <end position="133"/>
    </location>
</feature>
<dbReference type="PANTHER" id="PTHR46082:SF11">
    <property type="entry name" value="AAA+ ATPASE DOMAIN-CONTAINING PROTEIN-RELATED"/>
    <property type="match status" value="1"/>
</dbReference>
<evidence type="ECO:0000313" key="2">
    <source>
        <dbReference type="EMBL" id="RAL63943.1"/>
    </source>
</evidence>
<evidence type="ECO:0000256" key="1">
    <source>
        <dbReference type="SAM" id="MobiDB-lite"/>
    </source>
</evidence>
<dbReference type="InterPro" id="IPR035994">
    <property type="entry name" value="Nucleoside_phosphorylase_sf"/>
</dbReference>
<organism evidence="2 3">
    <name type="scientific">Monilinia fructigena</name>
    <dbReference type="NCBI Taxonomy" id="38457"/>
    <lineage>
        <taxon>Eukaryota</taxon>
        <taxon>Fungi</taxon>
        <taxon>Dikarya</taxon>
        <taxon>Ascomycota</taxon>
        <taxon>Pezizomycotina</taxon>
        <taxon>Leotiomycetes</taxon>
        <taxon>Helotiales</taxon>
        <taxon>Sclerotiniaceae</taxon>
        <taxon>Monilinia</taxon>
    </lineage>
</organism>
<dbReference type="GO" id="GO:0003824">
    <property type="term" value="F:catalytic activity"/>
    <property type="evidence" value="ECO:0007669"/>
    <property type="project" value="InterPro"/>
</dbReference>
<dbReference type="AlphaFoldDB" id="A0A395IX05"/>
<accession>A0A395IX05</accession>
<dbReference type="EMBL" id="QKRW01000016">
    <property type="protein sequence ID" value="RAL63943.1"/>
    <property type="molecule type" value="Genomic_DNA"/>
</dbReference>
<gene>
    <name evidence="2" type="ORF">DID88_003131</name>
</gene>